<dbReference type="Proteomes" id="UP000009096">
    <property type="component" value="Chromosome 1"/>
</dbReference>
<dbReference type="EMBL" id="DS022242">
    <property type="protein sequence ID" value="EWG38184.1"/>
    <property type="molecule type" value="Genomic_DNA"/>
</dbReference>
<dbReference type="GeneID" id="30071722"/>
<accession>W7LRP9</accession>
<evidence type="ECO:0000313" key="1">
    <source>
        <dbReference type="EMBL" id="EWG38184.1"/>
    </source>
</evidence>
<dbReference type="AlphaFoldDB" id="W7LRP9"/>
<evidence type="ECO:0000313" key="2">
    <source>
        <dbReference type="Proteomes" id="UP000009096"/>
    </source>
</evidence>
<reference evidence="1 2" key="1">
    <citation type="journal article" date="2010" name="Nature">
        <title>Comparative genomics reveals mobile pathogenicity chromosomes in Fusarium.</title>
        <authorList>
            <person name="Ma L.J."/>
            <person name="van der Does H.C."/>
            <person name="Borkovich K.A."/>
            <person name="Coleman J.J."/>
            <person name="Daboussi M.J."/>
            <person name="Di Pietro A."/>
            <person name="Dufresne M."/>
            <person name="Freitag M."/>
            <person name="Grabherr M."/>
            <person name="Henrissat B."/>
            <person name="Houterman P.M."/>
            <person name="Kang S."/>
            <person name="Shim W.B."/>
            <person name="Woloshuk C."/>
            <person name="Xie X."/>
            <person name="Xu J.R."/>
            <person name="Antoniw J."/>
            <person name="Baker S.E."/>
            <person name="Bluhm B.H."/>
            <person name="Breakspear A."/>
            <person name="Brown D.W."/>
            <person name="Butchko R.A."/>
            <person name="Chapman S."/>
            <person name="Coulson R."/>
            <person name="Coutinho P.M."/>
            <person name="Danchin E.G."/>
            <person name="Diener A."/>
            <person name="Gale L.R."/>
            <person name="Gardiner D.M."/>
            <person name="Goff S."/>
            <person name="Hammond-Kosack K.E."/>
            <person name="Hilburn K."/>
            <person name="Hua-Van A."/>
            <person name="Jonkers W."/>
            <person name="Kazan K."/>
            <person name="Kodira C.D."/>
            <person name="Koehrsen M."/>
            <person name="Kumar L."/>
            <person name="Lee Y.H."/>
            <person name="Li L."/>
            <person name="Manners J.M."/>
            <person name="Miranda-Saavedra D."/>
            <person name="Mukherjee M."/>
            <person name="Park G."/>
            <person name="Park J."/>
            <person name="Park S.Y."/>
            <person name="Proctor R.H."/>
            <person name="Regev A."/>
            <person name="Ruiz-Roldan M.C."/>
            <person name="Sain D."/>
            <person name="Sakthikumar S."/>
            <person name="Sykes S."/>
            <person name="Schwartz D.C."/>
            <person name="Turgeon B.G."/>
            <person name="Wapinski I."/>
            <person name="Yoder O."/>
            <person name="Young S."/>
            <person name="Zeng Q."/>
            <person name="Zhou S."/>
            <person name="Galagan J."/>
            <person name="Cuomo C.A."/>
            <person name="Kistler H.C."/>
            <person name="Rep M."/>
        </authorList>
    </citation>
    <scope>NUCLEOTIDE SEQUENCE [LARGE SCALE GENOMIC DNA]</scope>
    <source>
        <strain evidence="2">M3125 / FGSC 7600</strain>
    </source>
</reference>
<proteinExistence type="predicted"/>
<name>W7LRP9_GIBM7</name>
<protein>
    <submittedName>
        <fullName evidence="1">Uncharacterized protein</fullName>
    </submittedName>
</protein>
<dbReference type="KEGG" id="fvr:FVEG_14846"/>
<gene>
    <name evidence="1" type="ORF">FVEG_14846</name>
</gene>
<dbReference type="RefSeq" id="XP_018744375.1">
    <property type="nucleotide sequence ID" value="XM_018903862.1"/>
</dbReference>
<organism evidence="1 2">
    <name type="scientific">Gibberella moniliformis (strain M3125 / FGSC 7600)</name>
    <name type="common">Maize ear and stalk rot fungus</name>
    <name type="synonym">Fusarium verticillioides</name>
    <dbReference type="NCBI Taxonomy" id="334819"/>
    <lineage>
        <taxon>Eukaryota</taxon>
        <taxon>Fungi</taxon>
        <taxon>Dikarya</taxon>
        <taxon>Ascomycota</taxon>
        <taxon>Pezizomycotina</taxon>
        <taxon>Sordariomycetes</taxon>
        <taxon>Hypocreomycetidae</taxon>
        <taxon>Hypocreales</taxon>
        <taxon>Nectriaceae</taxon>
        <taxon>Fusarium</taxon>
        <taxon>Fusarium fujikuroi species complex</taxon>
    </lineage>
</organism>
<dbReference type="EMBL" id="CM000578">
    <property type="protein sequence ID" value="EWG38184.1"/>
    <property type="molecule type" value="Genomic_DNA"/>
</dbReference>
<keyword evidence="2" id="KW-1185">Reference proteome</keyword>
<dbReference type="VEuPathDB" id="FungiDB:FVEG_14846"/>
<sequence>MSPHKNRRNKKNYLLSCLTPFKRSDLIVAAIVKGETRMSRQIFTDEELRDWESRCRQGGYWLHRSEFARDAQSKSLLSWDWRQLRAGVSDLAMSCCYLKRDHPSINR</sequence>